<reference evidence="1 2" key="1">
    <citation type="submission" date="2019-02" db="EMBL/GenBank/DDBJ databases">
        <title>Genomic Encyclopedia of Type Strains, Phase IV (KMG-IV): sequencing the most valuable type-strain genomes for metagenomic binning, comparative biology and taxonomic classification.</title>
        <authorList>
            <person name="Goeker M."/>
        </authorList>
    </citation>
    <scope>NUCLEOTIDE SEQUENCE [LARGE SCALE GENOMIC DNA]</scope>
    <source>
        <strain evidence="1 2">DSM 105135</strain>
    </source>
</reference>
<dbReference type="Gene3D" id="2.170.16.10">
    <property type="entry name" value="Hedgehog/Intein (Hint) domain"/>
    <property type="match status" value="1"/>
</dbReference>
<evidence type="ECO:0000313" key="1">
    <source>
        <dbReference type="EMBL" id="RZU48267.1"/>
    </source>
</evidence>
<comment type="caution">
    <text evidence="1">The sequence shown here is derived from an EMBL/GenBank/DDBJ whole genome shotgun (WGS) entry which is preliminary data.</text>
</comment>
<keyword evidence="2" id="KW-1185">Reference proteome</keyword>
<organism evidence="1 2">
    <name type="scientific">Fluviicoccus keumensis</name>
    <dbReference type="NCBI Taxonomy" id="1435465"/>
    <lineage>
        <taxon>Bacteria</taxon>
        <taxon>Pseudomonadati</taxon>
        <taxon>Pseudomonadota</taxon>
        <taxon>Gammaproteobacteria</taxon>
        <taxon>Moraxellales</taxon>
        <taxon>Moraxellaceae</taxon>
        <taxon>Fluviicoccus</taxon>
    </lineage>
</organism>
<dbReference type="CDD" id="cd00081">
    <property type="entry name" value="Hint"/>
    <property type="match status" value="1"/>
</dbReference>
<dbReference type="SUPFAM" id="SSF51294">
    <property type="entry name" value="Hedgehog/intein (Hint) domain"/>
    <property type="match status" value="1"/>
</dbReference>
<accession>A0A4Q7ZC87</accession>
<dbReference type="Proteomes" id="UP000292423">
    <property type="component" value="Unassembled WGS sequence"/>
</dbReference>
<protein>
    <submittedName>
        <fullName evidence="1">Pretoxin HINT domain-containing protein</fullName>
    </submittedName>
</protein>
<name>A0A4Q7ZC87_9GAMM</name>
<sequence>MDSRNLVESGFVAGTLVHTDKGLVPIEQLKVGDMVLSKHESGEGEQAYKPVINIFRNEDEPVLQIAYSDVSKSMDHLNVKLLYLTAEHLIWVVEDVNGNAVNDWVRARDAAGSVILLASGVLAEVGSVMDVWPTDCDDIGYSNDCMEEFPGIVIDFSGGKIQSYHVEVYFSGVNNNFSDETIDFDESLDVVVRFLDYIEKGVPSTDIFRKSVYNIEVSDFHTYYVGTDAVWVHNEGNCQYREFNVPWDDNSQQKGIVLPPDLQGKPGGNGLHLQIIPVLPTSTNTPIAAKIAAQMPWISFSGSFCAKWLPKYTAGTFASIIPSVVPQITHTKSAA</sequence>
<gene>
    <name evidence="1" type="ORF">EV700_0058</name>
</gene>
<dbReference type="EMBL" id="SHKX01000001">
    <property type="protein sequence ID" value="RZU48267.1"/>
    <property type="molecule type" value="Genomic_DNA"/>
</dbReference>
<evidence type="ECO:0000313" key="2">
    <source>
        <dbReference type="Proteomes" id="UP000292423"/>
    </source>
</evidence>
<dbReference type="InterPro" id="IPR036844">
    <property type="entry name" value="Hint_dom_sf"/>
</dbReference>
<proteinExistence type="predicted"/>
<dbReference type="AlphaFoldDB" id="A0A4Q7ZC87"/>